<comment type="caution">
    <text evidence="1">The sequence shown here is derived from an EMBL/GenBank/DDBJ whole genome shotgun (WGS) entry which is preliminary data.</text>
</comment>
<dbReference type="EMBL" id="PITK01001488">
    <property type="protein sequence ID" value="TBU10896.1"/>
    <property type="molecule type" value="Genomic_DNA"/>
</dbReference>
<evidence type="ECO:0000313" key="2">
    <source>
        <dbReference type="Proteomes" id="UP000292282"/>
    </source>
</evidence>
<accession>A0A4Q9LS24</accession>
<dbReference type="Proteomes" id="UP000292282">
    <property type="component" value="Unassembled WGS sequence"/>
</dbReference>
<protein>
    <submittedName>
        <fullName evidence="1">Uncharacterized protein</fullName>
    </submittedName>
</protein>
<proteinExistence type="predicted"/>
<keyword evidence="2" id="KW-1185">Reference proteome</keyword>
<name>A0A4Q9LS24_9MICR</name>
<reference evidence="1 2" key="1">
    <citation type="submission" date="2017-12" db="EMBL/GenBank/DDBJ databases">
        <authorList>
            <person name="Pombert J.-F."/>
            <person name="Haag K.L."/>
            <person name="Ebert D."/>
        </authorList>
    </citation>
    <scope>NUCLEOTIDE SEQUENCE [LARGE SCALE GENOMIC DNA]</scope>
    <source>
        <strain evidence="1">IL-G-3</strain>
    </source>
</reference>
<gene>
    <name evidence="1" type="ORF">CWI38_1488p0020</name>
</gene>
<organism evidence="1 2">
    <name type="scientific">Hamiltosporidium tvaerminnensis</name>
    <dbReference type="NCBI Taxonomy" id="1176355"/>
    <lineage>
        <taxon>Eukaryota</taxon>
        <taxon>Fungi</taxon>
        <taxon>Fungi incertae sedis</taxon>
        <taxon>Microsporidia</taxon>
        <taxon>Dubosqiidae</taxon>
        <taxon>Hamiltosporidium</taxon>
    </lineage>
</organism>
<dbReference type="VEuPathDB" id="MicrosporidiaDB:CWI38_1488p0020"/>
<evidence type="ECO:0000313" key="1">
    <source>
        <dbReference type="EMBL" id="TBU10896.1"/>
    </source>
</evidence>
<dbReference type="AlphaFoldDB" id="A0A4Q9LS24"/>
<sequence length="109" mass="13078">MLRKFFFTSISFYLIYRFYKYQFKKLLNDENYLSDLYVKKKSSSENEVIKTTLNEAKRLASSGDKNLASEYYMYAYQVLNCDWSQILEEINPNDTELLNVLTKKKNEYA</sequence>